<organism evidence="2 3">
    <name type="scientific">Aureimonas endophytica</name>
    <dbReference type="NCBI Taxonomy" id="2027858"/>
    <lineage>
        <taxon>Bacteria</taxon>
        <taxon>Pseudomonadati</taxon>
        <taxon>Pseudomonadota</taxon>
        <taxon>Alphaproteobacteria</taxon>
        <taxon>Hyphomicrobiales</taxon>
        <taxon>Aurantimonadaceae</taxon>
        <taxon>Aureimonas</taxon>
    </lineage>
</organism>
<evidence type="ECO:0000313" key="3">
    <source>
        <dbReference type="Proteomes" id="UP000644699"/>
    </source>
</evidence>
<evidence type="ECO:0000313" key="2">
    <source>
        <dbReference type="EMBL" id="GGE25526.1"/>
    </source>
</evidence>
<dbReference type="Proteomes" id="UP000644699">
    <property type="component" value="Unassembled WGS sequence"/>
</dbReference>
<dbReference type="EMBL" id="BMIQ01000022">
    <property type="protein sequence ID" value="GGE25526.1"/>
    <property type="molecule type" value="Genomic_DNA"/>
</dbReference>
<accession>A0A917ED27</accession>
<proteinExistence type="predicted"/>
<dbReference type="AlphaFoldDB" id="A0A917ED27"/>
<gene>
    <name evidence="2" type="ORF">GCM10011390_51230</name>
</gene>
<feature type="region of interest" description="Disordered" evidence="1">
    <location>
        <begin position="84"/>
        <end position="104"/>
    </location>
</feature>
<evidence type="ECO:0000256" key="1">
    <source>
        <dbReference type="SAM" id="MobiDB-lite"/>
    </source>
</evidence>
<reference evidence="2" key="2">
    <citation type="submission" date="2020-09" db="EMBL/GenBank/DDBJ databases">
        <authorList>
            <person name="Sun Q."/>
            <person name="Zhou Y."/>
        </authorList>
    </citation>
    <scope>NUCLEOTIDE SEQUENCE</scope>
    <source>
        <strain evidence="2">CGMCC 1.15367</strain>
    </source>
</reference>
<reference evidence="2" key="1">
    <citation type="journal article" date="2014" name="Int. J. Syst. Evol. Microbiol.">
        <title>Complete genome sequence of Corynebacterium casei LMG S-19264T (=DSM 44701T), isolated from a smear-ripened cheese.</title>
        <authorList>
            <consortium name="US DOE Joint Genome Institute (JGI-PGF)"/>
            <person name="Walter F."/>
            <person name="Albersmeier A."/>
            <person name="Kalinowski J."/>
            <person name="Ruckert C."/>
        </authorList>
    </citation>
    <scope>NUCLEOTIDE SEQUENCE</scope>
    <source>
        <strain evidence="2">CGMCC 1.15367</strain>
    </source>
</reference>
<protein>
    <submittedName>
        <fullName evidence="2">Uncharacterized protein</fullName>
    </submittedName>
</protein>
<feature type="compositionally biased region" description="Polar residues" evidence="1">
    <location>
        <begin position="92"/>
        <end position="104"/>
    </location>
</feature>
<sequence length="104" mass="11063">MSNPKPVPAPTPAKILETATKVGRIATQARDGVTALQPLLALLEEPEGDRPSPIEELRQLLEAVLLSQRQLHLLVTDVSNRVDALAGRRKPSPSTVSAGSSPRA</sequence>
<keyword evidence="3" id="KW-1185">Reference proteome</keyword>
<comment type="caution">
    <text evidence="2">The sequence shown here is derived from an EMBL/GenBank/DDBJ whole genome shotgun (WGS) entry which is preliminary data.</text>
</comment>
<name>A0A917ED27_9HYPH</name>